<dbReference type="InterPro" id="IPR052526">
    <property type="entry name" value="HTH-type_Bedaq_tolerance"/>
</dbReference>
<dbReference type="InterPro" id="IPR036390">
    <property type="entry name" value="WH_DNA-bd_sf"/>
</dbReference>
<dbReference type="InterPro" id="IPR023187">
    <property type="entry name" value="Tscrpt_reg_MarR-type_CS"/>
</dbReference>
<comment type="caution">
    <text evidence="6">The sequence shown here is derived from an EMBL/GenBank/DDBJ whole genome shotgun (WGS) entry which is preliminary data.</text>
</comment>
<dbReference type="Proteomes" id="UP001501710">
    <property type="component" value="Unassembled WGS sequence"/>
</dbReference>
<dbReference type="Pfam" id="PF01047">
    <property type="entry name" value="MarR"/>
    <property type="match status" value="1"/>
</dbReference>
<feature type="compositionally biased region" description="Basic and acidic residues" evidence="4">
    <location>
        <begin position="155"/>
        <end position="164"/>
    </location>
</feature>
<dbReference type="EMBL" id="BAABAS010000027">
    <property type="protein sequence ID" value="GAA4241286.1"/>
    <property type="molecule type" value="Genomic_DNA"/>
</dbReference>
<gene>
    <name evidence="6" type="ORF">GCM10022254_69520</name>
</gene>
<dbReference type="PANTHER" id="PTHR39515:SF2">
    <property type="entry name" value="HTH-TYPE TRANSCRIPTIONAL REGULATOR RV0880"/>
    <property type="match status" value="1"/>
</dbReference>
<dbReference type="InterPro" id="IPR036388">
    <property type="entry name" value="WH-like_DNA-bd_sf"/>
</dbReference>
<evidence type="ECO:0000256" key="2">
    <source>
        <dbReference type="ARBA" id="ARBA00023125"/>
    </source>
</evidence>
<name>A0ABP8CN76_9ACTN</name>
<feature type="region of interest" description="Disordered" evidence="4">
    <location>
        <begin position="144"/>
        <end position="164"/>
    </location>
</feature>
<reference evidence="7" key="1">
    <citation type="journal article" date="2019" name="Int. J. Syst. Evol. Microbiol.">
        <title>The Global Catalogue of Microorganisms (GCM) 10K type strain sequencing project: providing services to taxonomists for standard genome sequencing and annotation.</title>
        <authorList>
            <consortium name="The Broad Institute Genomics Platform"/>
            <consortium name="The Broad Institute Genome Sequencing Center for Infectious Disease"/>
            <person name="Wu L."/>
            <person name="Ma J."/>
        </authorList>
    </citation>
    <scope>NUCLEOTIDE SEQUENCE [LARGE SCALE GENOMIC DNA]</scope>
    <source>
        <strain evidence="7">JCM 17440</strain>
    </source>
</reference>
<dbReference type="SMART" id="SM00347">
    <property type="entry name" value="HTH_MARR"/>
    <property type="match status" value="1"/>
</dbReference>
<keyword evidence="2" id="KW-0238">DNA-binding</keyword>
<dbReference type="PANTHER" id="PTHR39515">
    <property type="entry name" value="CONSERVED PROTEIN"/>
    <property type="match status" value="1"/>
</dbReference>
<keyword evidence="1" id="KW-0805">Transcription regulation</keyword>
<keyword evidence="7" id="KW-1185">Reference proteome</keyword>
<organism evidence="6 7">
    <name type="scientific">Actinomadura meridiana</name>
    <dbReference type="NCBI Taxonomy" id="559626"/>
    <lineage>
        <taxon>Bacteria</taxon>
        <taxon>Bacillati</taxon>
        <taxon>Actinomycetota</taxon>
        <taxon>Actinomycetes</taxon>
        <taxon>Streptosporangiales</taxon>
        <taxon>Thermomonosporaceae</taxon>
        <taxon>Actinomadura</taxon>
    </lineage>
</organism>
<dbReference type="SUPFAM" id="SSF46785">
    <property type="entry name" value="Winged helix' DNA-binding domain"/>
    <property type="match status" value="1"/>
</dbReference>
<dbReference type="RefSeq" id="WP_344906323.1">
    <property type="nucleotide sequence ID" value="NZ_BAABAS010000027.1"/>
</dbReference>
<accession>A0ABP8CN76</accession>
<evidence type="ECO:0000256" key="3">
    <source>
        <dbReference type="ARBA" id="ARBA00023163"/>
    </source>
</evidence>
<dbReference type="PROSITE" id="PS50995">
    <property type="entry name" value="HTH_MARR_2"/>
    <property type="match status" value="1"/>
</dbReference>
<protein>
    <submittedName>
        <fullName evidence="6">MarR family transcriptional regulator</fullName>
    </submittedName>
</protein>
<proteinExistence type="predicted"/>
<evidence type="ECO:0000259" key="5">
    <source>
        <dbReference type="PROSITE" id="PS50995"/>
    </source>
</evidence>
<evidence type="ECO:0000313" key="7">
    <source>
        <dbReference type="Proteomes" id="UP001501710"/>
    </source>
</evidence>
<evidence type="ECO:0000256" key="4">
    <source>
        <dbReference type="SAM" id="MobiDB-lite"/>
    </source>
</evidence>
<dbReference type="Gene3D" id="1.10.10.10">
    <property type="entry name" value="Winged helix-like DNA-binding domain superfamily/Winged helix DNA-binding domain"/>
    <property type="match status" value="1"/>
</dbReference>
<sequence length="164" mass="17548">MGSSYSAFQLQTAAEVRQGVIGLSRRLRAQRSAQSLSVSKLSVLGRLNRSGPATAGELAAAEHRLPQTLTRVFAELESEGLISRNRGPRDGRQAVVAITEAGRQSLAREVAQWDAWLASAIAEFSEVEQEVLRLGAQLLNRLASDEPAASTTDGTADHPSDPDL</sequence>
<dbReference type="InterPro" id="IPR000835">
    <property type="entry name" value="HTH_MarR-typ"/>
</dbReference>
<evidence type="ECO:0000256" key="1">
    <source>
        <dbReference type="ARBA" id="ARBA00023015"/>
    </source>
</evidence>
<keyword evidence="3" id="KW-0804">Transcription</keyword>
<feature type="domain" description="HTH marR-type" evidence="5">
    <location>
        <begin position="1"/>
        <end position="144"/>
    </location>
</feature>
<evidence type="ECO:0000313" key="6">
    <source>
        <dbReference type="EMBL" id="GAA4241286.1"/>
    </source>
</evidence>
<dbReference type="PROSITE" id="PS01117">
    <property type="entry name" value="HTH_MARR_1"/>
    <property type="match status" value="1"/>
</dbReference>